<keyword evidence="2" id="KW-1185">Reference proteome</keyword>
<dbReference type="AlphaFoldDB" id="A0A9X2CUG0"/>
<dbReference type="Proteomes" id="UP001139150">
    <property type="component" value="Unassembled WGS sequence"/>
</dbReference>
<comment type="caution">
    <text evidence="1">The sequence shown here is derived from an EMBL/GenBank/DDBJ whole genome shotgun (WGS) entry which is preliminary data.</text>
</comment>
<gene>
    <name evidence="1" type="ORF">MF646_14195</name>
</gene>
<evidence type="ECO:0000313" key="2">
    <source>
        <dbReference type="Proteomes" id="UP001139150"/>
    </source>
</evidence>
<accession>A0A9X2CUG0</accession>
<proteinExistence type="predicted"/>
<evidence type="ECO:0000313" key="1">
    <source>
        <dbReference type="EMBL" id="MCL7748277.1"/>
    </source>
</evidence>
<protein>
    <submittedName>
        <fullName evidence="1">Uncharacterized protein</fullName>
    </submittedName>
</protein>
<reference evidence="1" key="1">
    <citation type="submission" date="2022-02" db="EMBL/GenBank/DDBJ databases">
        <title>Halalkalibacter sp. nov. isolated from Lonar Lake, India.</title>
        <authorList>
            <person name="Joshi A."/>
            <person name="Thite S."/>
            <person name="Lodha T."/>
        </authorList>
    </citation>
    <scope>NUCLEOTIDE SEQUENCE</scope>
    <source>
        <strain evidence="1">MEB205</strain>
    </source>
</reference>
<dbReference type="RefSeq" id="WP_250097165.1">
    <property type="nucleotide sequence ID" value="NZ_JAKRYL010000014.1"/>
</dbReference>
<dbReference type="EMBL" id="JAKRYL010000014">
    <property type="protein sequence ID" value="MCL7748277.1"/>
    <property type="molecule type" value="Genomic_DNA"/>
</dbReference>
<name>A0A9X2CUG0_9BACI</name>
<organism evidence="1 2">
    <name type="scientific">Halalkalibacter alkaliphilus</name>
    <dbReference type="NCBI Taxonomy" id="2917993"/>
    <lineage>
        <taxon>Bacteria</taxon>
        <taxon>Bacillati</taxon>
        <taxon>Bacillota</taxon>
        <taxon>Bacilli</taxon>
        <taxon>Bacillales</taxon>
        <taxon>Bacillaceae</taxon>
        <taxon>Halalkalibacter</taxon>
    </lineage>
</organism>
<sequence length="82" mass="9253">MTIIAGSDYQISQNIQGNFNSAEILTVIRQSGNSVQFTLGNGKGHGSMPLDHMQFLLKKNELRYVPNKQKMLKEENNEEQIS</sequence>